<dbReference type="Gene3D" id="3.50.50.60">
    <property type="entry name" value="FAD/NAD(P)-binding domain"/>
    <property type="match status" value="1"/>
</dbReference>
<accession>A0AAD3TLR5</accession>
<dbReference type="AlphaFoldDB" id="A0AAD3TLR5"/>
<keyword evidence="6" id="KW-0732">Signal</keyword>
<reference evidence="8" key="2">
    <citation type="submission" date="2023-06" db="EMBL/GenBank/DDBJ databases">
        <authorList>
            <person name="Kobayashi Y."/>
            <person name="Kayamori A."/>
            <person name="Aoki K."/>
            <person name="Shiwa Y."/>
            <person name="Fujita N."/>
            <person name="Sugita T."/>
            <person name="Iwasaki W."/>
            <person name="Tanaka N."/>
            <person name="Takashima M."/>
        </authorList>
    </citation>
    <scope>NUCLEOTIDE SEQUENCE</scope>
    <source>
        <strain evidence="8">HIS016</strain>
    </source>
</reference>
<sequence length="554" mass="61300">MRLITAALASLVLTVPTTATAAATSDDRSSSPSDDLRHAQVIILGGGIAGISAARALAAQNITDILLIEARPELGGRAYTETLRSPAGDVVIEKGCNWIQGPGKEPIQALAAKWGLKTTPTNYSDSVWFEGLGIEADGQRGRFLNDQETEEFMAGYNTFLEGAPGYSDWRTNNSLVDISVRVATSIMDWIPVNALQWAYEYWNIDYTFAQTPEESSFANAFSQEAGIENELDEFVIDPRGYKYIFVQEAREIFGHGLDDDRLRLGTTVRTIDYSAIVDPKRTRKGAPEIVVHTDKGSFAAPHVVTTFSVGVLQHQDVVWEPRLPDWKKEAIFTFAMATYQKIFILFDKQFWGDSEFIMYADPDKRGRYTVWQNMNAPGYLPQGTEQNVIMVTTTGDFARRNEHLSDAEITDEVVAVLREMYDDVPDPIDIVVPRWSIDPLYRGTYSNWPLGAFDQHHGNLGQSIGGGQSWLHFSGEATSVEAFGYVQGAWEQGVLAADAVAACLGGNCPNATVYEAVRTCEQQETTVMRRGLGNKRPTRGGSPRRHAVLPHTRP</sequence>
<dbReference type="PANTHER" id="PTHR10742:SF313">
    <property type="entry name" value="AMINE OXIDASE"/>
    <property type="match status" value="1"/>
</dbReference>
<dbReference type="GO" id="GO:0016491">
    <property type="term" value="F:oxidoreductase activity"/>
    <property type="evidence" value="ECO:0007669"/>
    <property type="project" value="UniProtKB-KW"/>
</dbReference>
<dbReference type="InterPro" id="IPR036188">
    <property type="entry name" value="FAD/NAD-bd_sf"/>
</dbReference>
<dbReference type="InterPro" id="IPR050281">
    <property type="entry name" value="Flavin_monoamine_oxidase"/>
</dbReference>
<dbReference type="Pfam" id="PF01593">
    <property type="entry name" value="Amino_oxidase"/>
    <property type="match status" value="1"/>
</dbReference>
<dbReference type="InterPro" id="IPR002937">
    <property type="entry name" value="Amino_oxidase"/>
</dbReference>
<evidence type="ECO:0000256" key="5">
    <source>
        <dbReference type="SAM" id="MobiDB-lite"/>
    </source>
</evidence>
<name>A0AAD3TLR5_9TREE</name>
<keyword evidence="9" id="KW-1185">Reference proteome</keyword>
<evidence type="ECO:0000313" key="8">
    <source>
        <dbReference type="EMBL" id="GMK53488.1"/>
    </source>
</evidence>
<gene>
    <name evidence="8" type="ORF">CspeluHIS016_0100740</name>
</gene>
<evidence type="ECO:0000256" key="4">
    <source>
        <dbReference type="RuleBase" id="RU362067"/>
    </source>
</evidence>
<dbReference type="Gene3D" id="3.90.660.10">
    <property type="match status" value="1"/>
</dbReference>
<evidence type="ECO:0000259" key="7">
    <source>
        <dbReference type="Pfam" id="PF01593"/>
    </source>
</evidence>
<feature type="signal peptide" evidence="6">
    <location>
        <begin position="1"/>
        <end position="21"/>
    </location>
</feature>
<organism evidence="8 9">
    <name type="scientific">Cutaneotrichosporon spelunceum</name>
    <dbReference type="NCBI Taxonomy" id="1672016"/>
    <lineage>
        <taxon>Eukaryota</taxon>
        <taxon>Fungi</taxon>
        <taxon>Dikarya</taxon>
        <taxon>Basidiomycota</taxon>
        <taxon>Agaricomycotina</taxon>
        <taxon>Tremellomycetes</taxon>
        <taxon>Trichosporonales</taxon>
        <taxon>Trichosporonaceae</taxon>
        <taxon>Cutaneotrichosporon</taxon>
    </lineage>
</organism>
<feature type="domain" description="Amine oxidase" evidence="7">
    <location>
        <begin position="48"/>
        <end position="500"/>
    </location>
</feature>
<proteinExistence type="inferred from homology"/>
<keyword evidence="4" id="KW-0285">Flavoprotein</keyword>
<comment type="cofactor">
    <cofactor evidence="1 4">
        <name>FAD</name>
        <dbReference type="ChEBI" id="CHEBI:57692"/>
    </cofactor>
</comment>
<dbReference type="GO" id="GO:0006598">
    <property type="term" value="P:polyamine catabolic process"/>
    <property type="evidence" value="ECO:0007669"/>
    <property type="project" value="TreeGrafter"/>
</dbReference>
<evidence type="ECO:0000256" key="3">
    <source>
        <dbReference type="PIRSR" id="PIRSR601613-1"/>
    </source>
</evidence>
<comment type="caution">
    <text evidence="8">The sequence shown here is derived from an EMBL/GenBank/DDBJ whole genome shotgun (WGS) entry which is preliminary data.</text>
</comment>
<feature type="compositionally biased region" description="Basic residues" evidence="5">
    <location>
        <begin position="532"/>
        <end position="554"/>
    </location>
</feature>
<evidence type="ECO:0000256" key="1">
    <source>
        <dbReference type="ARBA" id="ARBA00001974"/>
    </source>
</evidence>
<dbReference type="EC" id="1.4.3.-" evidence="4"/>
<evidence type="ECO:0000256" key="6">
    <source>
        <dbReference type="SAM" id="SignalP"/>
    </source>
</evidence>
<dbReference type="Proteomes" id="UP001222932">
    <property type="component" value="Unassembled WGS sequence"/>
</dbReference>
<dbReference type="PRINTS" id="PR00757">
    <property type="entry name" value="AMINEOXDASEF"/>
</dbReference>
<feature type="binding site" evidence="3">
    <location>
        <begin position="69"/>
        <end position="70"/>
    </location>
    <ligand>
        <name>FAD</name>
        <dbReference type="ChEBI" id="CHEBI:57692"/>
    </ligand>
</feature>
<dbReference type="PANTHER" id="PTHR10742">
    <property type="entry name" value="FLAVIN MONOAMINE OXIDASE"/>
    <property type="match status" value="1"/>
</dbReference>
<reference evidence="8" key="1">
    <citation type="journal article" date="2023" name="BMC Genomics">
        <title>Chromosome-level genome assemblies of Cutaneotrichosporon spp. (Trichosporonales, Basidiomycota) reveal imbalanced evolution between nucleotide sequences and chromosome synteny.</title>
        <authorList>
            <person name="Kobayashi Y."/>
            <person name="Kayamori A."/>
            <person name="Aoki K."/>
            <person name="Shiwa Y."/>
            <person name="Matsutani M."/>
            <person name="Fujita N."/>
            <person name="Sugita T."/>
            <person name="Iwasaki W."/>
            <person name="Tanaka N."/>
            <person name="Takashima M."/>
        </authorList>
    </citation>
    <scope>NUCLEOTIDE SEQUENCE</scope>
    <source>
        <strain evidence="8">HIS016</strain>
    </source>
</reference>
<protein>
    <recommendedName>
        <fullName evidence="4">Amine oxidase</fullName>
        <ecNumber evidence="4">1.4.3.-</ecNumber>
    </recommendedName>
</protein>
<feature type="chain" id="PRO_5041946624" description="Amine oxidase" evidence="6">
    <location>
        <begin position="22"/>
        <end position="554"/>
    </location>
</feature>
<feature type="binding site" evidence="3">
    <location>
        <position position="268"/>
    </location>
    <ligand>
        <name>FAD</name>
        <dbReference type="ChEBI" id="CHEBI:57692"/>
    </ligand>
</feature>
<dbReference type="SUPFAM" id="SSF54373">
    <property type="entry name" value="FAD-linked reductases, C-terminal domain"/>
    <property type="match status" value="1"/>
</dbReference>
<dbReference type="EMBL" id="BTCM01000001">
    <property type="protein sequence ID" value="GMK53488.1"/>
    <property type="molecule type" value="Genomic_DNA"/>
</dbReference>
<evidence type="ECO:0000256" key="2">
    <source>
        <dbReference type="ARBA" id="ARBA00023002"/>
    </source>
</evidence>
<keyword evidence="4" id="KW-0274">FAD</keyword>
<keyword evidence="2 4" id="KW-0560">Oxidoreductase</keyword>
<comment type="similarity">
    <text evidence="4">Belongs to the flavin monoamine oxidase family.</text>
</comment>
<feature type="region of interest" description="Disordered" evidence="5">
    <location>
        <begin position="529"/>
        <end position="554"/>
    </location>
</feature>
<dbReference type="InterPro" id="IPR001613">
    <property type="entry name" value="Flavin_amine_oxidase"/>
</dbReference>
<evidence type="ECO:0000313" key="9">
    <source>
        <dbReference type="Proteomes" id="UP001222932"/>
    </source>
</evidence>
<dbReference type="SUPFAM" id="SSF51905">
    <property type="entry name" value="FAD/NAD(P)-binding domain"/>
    <property type="match status" value="1"/>
</dbReference>